<keyword evidence="10" id="KW-1185">Reference proteome</keyword>
<feature type="transmembrane region" description="Helical" evidence="7">
    <location>
        <begin position="507"/>
        <end position="525"/>
    </location>
</feature>
<feature type="domain" description="Metallo-beta-lactamase" evidence="8">
    <location>
        <begin position="578"/>
        <end position="759"/>
    </location>
</feature>
<proteinExistence type="predicted"/>
<keyword evidence="2" id="KW-1003">Cell membrane</keyword>
<protein>
    <submittedName>
        <fullName evidence="9">DUF4131 domain-containing protein</fullName>
    </submittedName>
</protein>
<feature type="non-terminal residue" evidence="9">
    <location>
        <position position="1"/>
    </location>
</feature>
<reference evidence="9 10" key="1">
    <citation type="submission" date="2019-10" db="EMBL/GenBank/DDBJ databases">
        <title>Georgenia wutianyii sp. nov. and Georgenia yuyongxinii sp. nov. isolated from plateau pika (Ochotona curzoniae) in the Qinghai-Tibet plateau of China.</title>
        <authorList>
            <person name="Tian Z."/>
        </authorList>
    </citation>
    <scope>NUCLEOTIDE SEQUENCE [LARGE SCALE GENOMIC DNA]</scope>
    <source>
        <strain evidence="9 10">JCM 15130</strain>
    </source>
</reference>
<gene>
    <name evidence="9" type="ORF">GB882_06260</name>
</gene>
<dbReference type="Pfam" id="PF00753">
    <property type="entry name" value="Lactamase_B"/>
    <property type="match status" value="1"/>
</dbReference>
<feature type="transmembrane region" description="Helical" evidence="7">
    <location>
        <begin position="337"/>
        <end position="353"/>
    </location>
</feature>
<comment type="caution">
    <text evidence="9">The sequence shown here is derived from an EMBL/GenBank/DDBJ whole genome shotgun (WGS) entry which is preliminary data.</text>
</comment>
<dbReference type="NCBIfam" id="TIGR00360">
    <property type="entry name" value="ComEC_N-term"/>
    <property type="match status" value="1"/>
</dbReference>
<dbReference type="PANTHER" id="PTHR30619:SF1">
    <property type="entry name" value="RECOMBINATION PROTEIN 2"/>
    <property type="match status" value="1"/>
</dbReference>
<evidence type="ECO:0000256" key="6">
    <source>
        <dbReference type="SAM" id="MobiDB-lite"/>
    </source>
</evidence>
<dbReference type="PANTHER" id="PTHR30619">
    <property type="entry name" value="DNA INTERNALIZATION/COMPETENCE PROTEIN COMEC/REC2"/>
    <property type="match status" value="1"/>
</dbReference>
<organism evidence="9 10">
    <name type="scientific">Georgenia ruanii</name>
    <dbReference type="NCBI Taxonomy" id="348442"/>
    <lineage>
        <taxon>Bacteria</taxon>
        <taxon>Bacillati</taxon>
        <taxon>Actinomycetota</taxon>
        <taxon>Actinomycetes</taxon>
        <taxon>Micrococcales</taxon>
        <taxon>Bogoriellaceae</taxon>
        <taxon>Georgenia</taxon>
    </lineage>
</organism>
<feature type="transmembrane region" description="Helical" evidence="7">
    <location>
        <begin position="383"/>
        <end position="400"/>
    </location>
</feature>
<feature type="transmembrane region" description="Helical" evidence="7">
    <location>
        <begin position="532"/>
        <end position="551"/>
    </location>
</feature>
<dbReference type="CDD" id="cd07731">
    <property type="entry name" value="ComA-like_MBL-fold"/>
    <property type="match status" value="1"/>
</dbReference>
<evidence type="ECO:0000256" key="1">
    <source>
        <dbReference type="ARBA" id="ARBA00004651"/>
    </source>
</evidence>
<evidence type="ECO:0000256" key="3">
    <source>
        <dbReference type="ARBA" id="ARBA00022692"/>
    </source>
</evidence>
<dbReference type="InterPro" id="IPR001279">
    <property type="entry name" value="Metallo-B-lactamas"/>
</dbReference>
<evidence type="ECO:0000259" key="8">
    <source>
        <dbReference type="SMART" id="SM00849"/>
    </source>
</evidence>
<dbReference type="AlphaFoldDB" id="A0A7J9UUH6"/>
<feature type="region of interest" description="Disordered" evidence="6">
    <location>
        <begin position="1"/>
        <end position="36"/>
    </location>
</feature>
<feature type="transmembrane region" description="Helical" evidence="7">
    <location>
        <begin position="412"/>
        <end position="434"/>
    </location>
</feature>
<dbReference type="EMBL" id="WHPD01001367">
    <property type="protein sequence ID" value="MPV88268.1"/>
    <property type="molecule type" value="Genomic_DNA"/>
</dbReference>
<evidence type="ECO:0000256" key="7">
    <source>
        <dbReference type="SAM" id="Phobius"/>
    </source>
</evidence>
<feature type="transmembrane region" description="Helical" evidence="7">
    <location>
        <begin position="446"/>
        <end position="468"/>
    </location>
</feature>
<keyword evidence="5 7" id="KW-0472">Membrane</keyword>
<feature type="transmembrane region" description="Helical" evidence="7">
    <location>
        <begin position="286"/>
        <end position="308"/>
    </location>
</feature>
<evidence type="ECO:0000256" key="2">
    <source>
        <dbReference type="ARBA" id="ARBA00022475"/>
    </source>
</evidence>
<comment type="subcellular location">
    <subcellularLocation>
        <location evidence="1">Cell membrane</location>
        <topology evidence="1">Multi-pass membrane protein</topology>
    </subcellularLocation>
</comment>
<feature type="transmembrane region" description="Helical" evidence="7">
    <location>
        <begin position="315"/>
        <end position="331"/>
    </location>
</feature>
<feature type="transmembrane region" description="Helical" evidence="7">
    <location>
        <begin position="475"/>
        <end position="495"/>
    </location>
</feature>
<dbReference type="SMART" id="SM00849">
    <property type="entry name" value="Lactamase_B"/>
    <property type="match status" value="1"/>
</dbReference>
<dbReference type="Gene3D" id="3.60.15.10">
    <property type="entry name" value="Ribonuclease Z/Hydroxyacylglutathione hydrolase-like"/>
    <property type="match status" value="1"/>
</dbReference>
<evidence type="ECO:0000256" key="5">
    <source>
        <dbReference type="ARBA" id="ARBA00023136"/>
    </source>
</evidence>
<sequence>VTGPPAAADATGRRHDPAGPRDRPPTETAGPPPAPVDARLVPAALALWAATGIGVAADAALLGAAAALAGAGATAAALRLPREARARARGRHHGAPTARPAAAVLLVLTTLCAGLASTAVQVHTRSTGLLAELGDGASAVLVGHVATEPRPVAQRQWESVPRQRLELRLTEVAGRGQAGPSRARVVLVGPPEWAEVALGEQVRVRATVRATPPGDAAAALATTRAAPTILAGPGGHLAVVNHLRQDLRALTADLPPHARGLVPGIAVGDDRALPADLAAAMRATSLTHLTAVSGAHVAIVLGVVLAALAWLPRRWRAGGAVVVLVALVTLVRPEASVLRAAVMGAVVVAALVLGRPARALPGLCTAVVVLLLGDPWLARAYGFVLSVLATAGLVLLARPWTRWLARWLPRWLAAALALPAAAQAACAPVVVLLQPAVATYAVPANLLAAPAVPPATVLGVAATLLAPLWPGGAHALVHVAAGCTWWIATVARALAAAPAAQLPWLPGPAGLVALAVLTAAAVALLARAGPRAPRWVAAPALLALVALLLPGPRHLASGLLPGRGPPPGWLAVQCDVGQGGAFLLRSGPGAAVMVDVGPAGGAAVTCLRAAGVRRLDLLVLTHAHADHVGALAEVLDTVDVAGVLLGPGPEPAATVAAVLGQLDGVPVARPVADGAGTQGVAGDVTWAVLWPPAGAVPALSGPDDVNDLSLALDLRAPGLHVLAPGDLELAGQAGLLRALRHGGAGPGAAPVDVVVMAHHGSARQDRTLAAMLDPRLAVVSVGAGNDYGHPAPAALELYGGLGAAVLRTDLCGTIAVVPAGDGLGAVARCPPR</sequence>
<keyword evidence="4 7" id="KW-1133">Transmembrane helix</keyword>
<feature type="compositionally biased region" description="Basic and acidic residues" evidence="6">
    <location>
        <begin position="11"/>
        <end position="25"/>
    </location>
</feature>
<accession>A0A7J9UUH6</accession>
<dbReference type="InterPro" id="IPR004477">
    <property type="entry name" value="ComEC_N"/>
</dbReference>
<keyword evidence="3 7" id="KW-0812">Transmembrane</keyword>
<evidence type="ECO:0000256" key="4">
    <source>
        <dbReference type="ARBA" id="ARBA00022989"/>
    </source>
</evidence>
<dbReference type="SUPFAM" id="SSF56281">
    <property type="entry name" value="Metallo-hydrolase/oxidoreductase"/>
    <property type="match status" value="1"/>
</dbReference>
<feature type="transmembrane region" description="Helical" evidence="7">
    <location>
        <begin position="47"/>
        <end position="80"/>
    </location>
</feature>
<dbReference type="InterPro" id="IPR052159">
    <property type="entry name" value="Competence_DNA_uptake"/>
</dbReference>
<dbReference type="Pfam" id="PF03772">
    <property type="entry name" value="Competence"/>
    <property type="match status" value="1"/>
</dbReference>
<name>A0A7J9UUH6_9MICO</name>
<dbReference type="InterPro" id="IPR036866">
    <property type="entry name" value="RibonucZ/Hydroxyglut_hydro"/>
</dbReference>
<dbReference type="Proteomes" id="UP000429644">
    <property type="component" value="Unassembled WGS sequence"/>
</dbReference>
<dbReference type="GO" id="GO:0005886">
    <property type="term" value="C:plasma membrane"/>
    <property type="evidence" value="ECO:0007669"/>
    <property type="project" value="UniProtKB-SubCell"/>
</dbReference>
<evidence type="ECO:0000313" key="9">
    <source>
        <dbReference type="EMBL" id="MPV88268.1"/>
    </source>
</evidence>
<dbReference type="InterPro" id="IPR035681">
    <property type="entry name" value="ComA-like_MBL"/>
</dbReference>
<evidence type="ECO:0000313" key="10">
    <source>
        <dbReference type="Proteomes" id="UP000429644"/>
    </source>
</evidence>